<sequence>MDGYSAPINGGNFVDLVQRGFYDGLPFIRSEDNFFVQTGDPVGAEEGFIDPKTKQYRSIPNELTPPGFNLMDGRYSVVGYLVQGKEVLEELTDQDKIITAKVVYGLNNLVQPS</sequence>
<dbReference type="GO" id="GO:0003755">
    <property type="term" value="F:peptidyl-prolyl cis-trans isomerase activity"/>
    <property type="evidence" value="ECO:0007669"/>
    <property type="project" value="UniProtKB-KW"/>
</dbReference>
<proteinExistence type="predicted"/>
<evidence type="ECO:0000259" key="4">
    <source>
        <dbReference type="Pfam" id="PF00160"/>
    </source>
</evidence>
<gene>
    <name evidence="5" type="ORF">MYAER_0351</name>
</gene>
<dbReference type="Proteomes" id="UP000034103">
    <property type="component" value="Chromosome"/>
</dbReference>
<dbReference type="AlphaFoldDB" id="A0A0F6RJL1"/>
<reference evidence="5 6" key="1">
    <citation type="journal article" date="2015" name="Genome Announc.">
        <title>Complete Genome Sequence of Microcystis aeruginosa NIES-2549, a Bloom-Forming Cyanobacterium from Lake Kasumigaura, Japan.</title>
        <authorList>
            <person name="Yamaguchi H."/>
            <person name="Suzuki S."/>
            <person name="Tanabe Y."/>
            <person name="Osana Y."/>
            <person name="Shimura Y."/>
            <person name="Ishida K."/>
            <person name="Kawachi M."/>
        </authorList>
    </citation>
    <scope>NUCLEOTIDE SEQUENCE [LARGE SCALE GENOMIC DNA]</scope>
    <source>
        <strain evidence="5 6">NIES-2549</strain>
    </source>
</reference>
<dbReference type="EC" id="5.2.1.8" evidence="1"/>
<dbReference type="SUPFAM" id="SSF50891">
    <property type="entry name" value="Cyclophilin-like"/>
    <property type="match status" value="1"/>
</dbReference>
<dbReference type="PANTHER" id="PTHR43246">
    <property type="entry name" value="PEPTIDYL-PROLYL CIS-TRANS ISOMERASE CYP38, CHLOROPLASTIC"/>
    <property type="match status" value="1"/>
</dbReference>
<evidence type="ECO:0000256" key="2">
    <source>
        <dbReference type="ARBA" id="ARBA00023110"/>
    </source>
</evidence>
<organism evidence="5 6">
    <name type="scientific">Microcystis aeruginosa NIES-2549</name>
    <dbReference type="NCBI Taxonomy" id="1641812"/>
    <lineage>
        <taxon>Bacteria</taxon>
        <taxon>Bacillati</taxon>
        <taxon>Cyanobacteriota</taxon>
        <taxon>Cyanophyceae</taxon>
        <taxon>Oscillatoriophycideae</taxon>
        <taxon>Chroococcales</taxon>
        <taxon>Microcystaceae</taxon>
        <taxon>Microcystis</taxon>
    </lineage>
</organism>
<evidence type="ECO:0000313" key="6">
    <source>
        <dbReference type="Proteomes" id="UP000034103"/>
    </source>
</evidence>
<dbReference type="Pfam" id="PF00160">
    <property type="entry name" value="Pro_isomerase"/>
    <property type="match status" value="1"/>
</dbReference>
<feature type="domain" description="PPIase cyclophilin-type" evidence="4">
    <location>
        <begin position="2"/>
        <end position="63"/>
    </location>
</feature>
<dbReference type="InterPro" id="IPR044665">
    <property type="entry name" value="E_coli_cyclophilin_A-like"/>
</dbReference>
<dbReference type="PATRIC" id="fig|1641812.3.peg.366"/>
<evidence type="ECO:0000256" key="3">
    <source>
        <dbReference type="ARBA" id="ARBA00023235"/>
    </source>
</evidence>
<dbReference type="HOGENOM" id="CLU_2130582_0_0_3"/>
<evidence type="ECO:0000256" key="1">
    <source>
        <dbReference type="ARBA" id="ARBA00013194"/>
    </source>
</evidence>
<keyword evidence="3 5" id="KW-0413">Isomerase</keyword>
<name>A0A0F6RJL1_MICAE</name>
<dbReference type="InterPro" id="IPR002130">
    <property type="entry name" value="Cyclophilin-type_PPIase_dom"/>
</dbReference>
<protein>
    <recommendedName>
        <fullName evidence="1">peptidylprolyl isomerase</fullName>
        <ecNumber evidence="1">5.2.1.8</ecNumber>
    </recommendedName>
</protein>
<dbReference type="Gene3D" id="2.40.100.10">
    <property type="entry name" value="Cyclophilin-like"/>
    <property type="match status" value="1"/>
</dbReference>
<dbReference type="EMBL" id="CP011304">
    <property type="protein sequence ID" value="AKE62713.1"/>
    <property type="molecule type" value="Genomic_DNA"/>
</dbReference>
<dbReference type="InterPro" id="IPR029000">
    <property type="entry name" value="Cyclophilin-like_dom_sf"/>
</dbReference>
<keyword evidence="2" id="KW-0697">Rotamase</keyword>
<accession>A0A0F6RJL1</accession>
<evidence type="ECO:0000313" key="5">
    <source>
        <dbReference type="EMBL" id="AKE62713.1"/>
    </source>
</evidence>